<dbReference type="Gene3D" id="1.10.287.940">
    <property type="entry name" value="atp-gated p2x4 ion channel"/>
    <property type="match status" value="1"/>
</dbReference>
<dbReference type="Gene3D" id="2.60.490.10">
    <property type="entry name" value="atp-gated p2x4 ion channel domain"/>
    <property type="match status" value="1"/>
</dbReference>
<protein>
    <submittedName>
        <fullName evidence="11">Purinergic receptor P2X 7</fullName>
    </submittedName>
</protein>
<evidence type="ECO:0000256" key="9">
    <source>
        <dbReference type="ARBA" id="ARBA00023303"/>
    </source>
</evidence>
<dbReference type="GO" id="GO:0005886">
    <property type="term" value="C:plasma membrane"/>
    <property type="evidence" value="ECO:0007669"/>
    <property type="project" value="TreeGrafter"/>
</dbReference>
<dbReference type="PRINTS" id="PR01314">
    <property type="entry name" value="P2X7RECEPTOR"/>
</dbReference>
<evidence type="ECO:0000256" key="4">
    <source>
        <dbReference type="ARBA" id="ARBA00022692"/>
    </source>
</evidence>
<comment type="caution">
    <text evidence="11">The sequence shown here is derived from an EMBL/GenBank/DDBJ whole genome shotgun (WGS) entry which is preliminary data.</text>
</comment>
<dbReference type="EMBL" id="JABVXQ010000013">
    <property type="protein sequence ID" value="KAF6082330.1"/>
    <property type="molecule type" value="Genomic_DNA"/>
</dbReference>
<evidence type="ECO:0000256" key="5">
    <source>
        <dbReference type="ARBA" id="ARBA00022989"/>
    </source>
</evidence>
<evidence type="ECO:0000256" key="10">
    <source>
        <dbReference type="SAM" id="Phobius"/>
    </source>
</evidence>
<keyword evidence="6" id="KW-0406">Ion transport</keyword>
<dbReference type="InterPro" id="IPR003050">
    <property type="entry name" value="P2X7_purinoceptor"/>
</dbReference>
<keyword evidence="8" id="KW-1071">Ligand-gated ion channel</keyword>
<keyword evidence="4 10" id="KW-0812">Transmembrane</keyword>
<dbReference type="GO" id="GO:0001614">
    <property type="term" value="F:purinergic nucleotide receptor activity"/>
    <property type="evidence" value="ECO:0007669"/>
    <property type="project" value="InterPro"/>
</dbReference>
<dbReference type="GO" id="GO:0070588">
    <property type="term" value="P:calcium ion transmembrane transport"/>
    <property type="evidence" value="ECO:0007669"/>
    <property type="project" value="TreeGrafter"/>
</dbReference>
<evidence type="ECO:0000256" key="8">
    <source>
        <dbReference type="ARBA" id="ARBA00023286"/>
    </source>
</evidence>
<dbReference type="InterPro" id="IPR059116">
    <property type="entry name" value="P2X_receptor"/>
</dbReference>
<keyword evidence="3" id="KW-0813">Transport</keyword>
<dbReference type="GO" id="GO:0004931">
    <property type="term" value="F:extracellularly ATP-gated monoatomic cation channel activity"/>
    <property type="evidence" value="ECO:0007669"/>
    <property type="project" value="TreeGrafter"/>
</dbReference>
<proteinExistence type="inferred from homology"/>
<keyword evidence="11" id="KW-0675">Receptor</keyword>
<dbReference type="Pfam" id="PF00864">
    <property type="entry name" value="P2X_receptor"/>
    <property type="match status" value="1"/>
</dbReference>
<dbReference type="GO" id="GO:0098794">
    <property type="term" value="C:postsynapse"/>
    <property type="evidence" value="ECO:0007669"/>
    <property type="project" value="GOC"/>
</dbReference>
<sequence>MPACYKGVLQYKTYRIIRIQSVNYGTIKWILHAIVFSYISFALVTDKLYQKKESVISSVHTKVKGLAEVKDEIIQHGEKKVPTVFDTADYTFSLQGNSFFVMTNFLRTKGQQRGVCAEYPTHRTLCQSDKNCRQGWMDPQSKGIQTGKCVVYKENQKTCEVNAWCPTEATAEVPRPALLNSAENFTVFIKNNIDFPSHNFSMRNILPDFNKTCIFHKTKDPLCPIFRLGDIFRETGDNFSEVAVQTRQVLHGKRC</sequence>
<gene>
    <name evidence="11" type="ORF">HJG60_014476</name>
</gene>
<dbReference type="GO" id="GO:0005524">
    <property type="term" value="F:ATP binding"/>
    <property type="evidence" value="ECO:0007669"/>
    <property type="project" value="InterPro"/>
</dbReference>
<name>A0A834DGE1_9CHIR</name>
<feature type="transmembrane region" description="Helical" evidence="10">
    <location>
        <begin position="29"/>
        <end position="49"/>
    </location>
</feature>
<dbReference type="PANTHER" id="PTHR10125">
    <property type="entry name" value="P2X PURINOCEPTOR"/>
    <property type="match status" value="1"/>
</dbReference>
<evidence type="ECO:0000256" key="3">
    <source>
        <dbReference type="ARBA" id="ARBA00022448"/>
    </source>
</evidence>
<evidence type="ECO:0000256" key="6">
    <source>
        <dbReference type="ARBA" id="ARBA00023065"/>
    </source>
</evidence>
<evidence type="ECO:0000256" key="2">
    <source>
        <dbReference type="ARBA" id="ARBA00009848"/>
    </source>
</evidence>
<dbReference type="PANTHER" id="PTHR10125:SF13">
    <property type="entry name" value="P2X PURINOCEPTOR 7"/>
    <property type="match status" value="1"/>
</dbReference>
<dbReference type="InterPro" id="IPR027309">
    <property type="entry name" value="P2X_extracellular_dom_sf"/>
</dbReference>
<evidence type="ECO:0000256" key="1">
    <source>
        <dbReference type="ARBA" id="ARBA00004308"/>
    </source>
</evidence>
<dbReference type="Proteomes" id="UP000664940">
    <property type="component" value="Unassembled WGS sequence"/>
</dbReference>
<reference evidence="11 12" key="1">
    <citation type="journal article" date="2020" name="Nature">
        <title>Six reference-quality genomes reveal evolution of bat adaptations.</title>
        <authorList>
            <person name="Jebb D."/>
            <person name="Huang Z."/>
            <person name="Pippel M."/>
            <person name="Hughes G.M."/>
            <person name="Lavrichenko K."/>
            <person name="Devanna P."/>
            <person name="Winkler S."/>
            <person name="Jermiin L.S."/>
            <person name="Skirmuntt E.C."/>
            <person name="Katzourakis A."/>
            <person name="Burkitt-Gray L."/>
            <person name="Ray D.A."/>
            <person name="Sullivan K.A.M."/>
            <person name="Roscito J.G."/>
            <person name="Kirilenko B.M."/>
            <person name="Davalos L.M."/>
            <person name="Corthals A.P."/>
            <person name="Power M.L."/>
            <person name="Jones G."/>
            <person name="Ransome R.D."/>
            <person name="Dechmann D.K.N."/>
            <person name="Locatelli A.G."/>
            <person name="Puechmaille S.J."/>
            <person name="Fedrigo O."/>
            <person name="Jarvis E.D."/>
            <person name="Hiller M."/>
            <person name="Vernes S.C."/>
            <person name="Myers E.W."/>
            <person name="Teeling E.C."/>
        </authorList>
    </citation>
    <scope>NUCLEOTIDE SEQUENCE [LARGE SCALE GENOMIC DNA]</scope>
    <source>
        <strain evidence="11">Bat1K_MPI-CBG_1</strain>
    </source>
</reference>
<evidence type="ECO:0000313" key="12">
    <source>
        <dbReference type="Proteomes" id="UP000664940"/>
    </source>
</evidence>
<dbReference type="AlphaFoldDB" id="A0A834DGE1"/>
<keyword evidence="5 10" id="KW-1133">Transmembrane helix</keyword>
<evidence type="ECO:0000313" key="11">
    <source>
        <dbReference type="EMBL" id="KAF6082330.1"/>
    </source>
</evidence>
<organism evidence="11 12">
    <name type="scientific">Phyllostomus discolor</name>
    <name type="common">pale spear-nosed bat</name>
    <dbReference type="NCBI Taxonomy" id="89673"/>
    <lineage>
        <taxon>Eukaryota</taxon>
        <taxon>Metazoa</taxon>
        <taxon>Chordata</taxon>
        <taxon>Craniata</taxon>
        <taxon>Vertebrata</taxon>
        <taxon>Euteleostomi</taxon>
        <taxon>Mammalia</taxon>
        <taxon>Eutheria</taxon>
        <taxon>Laurasiatheria</taxon>
        <taxon>Chiroptera</taxon>
        <taxon>Yangochiroptera</taxon>
        <taxon>Phyllostomidae</taxon>
        <taxon>Phyllostominae</taxon>
        <taxon>Phyllostomus</taxon>
    </lineage>
</organism>
<keyword evidence="7 10" id="KW-0472">Membrane</keyword>
<keyword evidence="9" id="KW-0407">Ion channel</keyword>
<accession>A0A834DGE1</accession>
<dbReference type="GO" id="GO:0012505">
    <property type="term" value="C:endomembrane system"/>
    <property type="evidence" value="ECO:0007669"/>
    <property type="project" value="UniProtKB-SubCell"/>
</dbReference>
<comment type="similarity">
    <text evidence="2">Belongs to the P2X receptor family.</text>
</comment>
<comment type="subcellular location">
    <subcellularLocation>
        <location evidence="1">Endomembrane system</location>
    </subcellularLocation>
</comment>
<evidence type="ECO:0000256" key="7">
    <source>
        <dbReference type="ARBA" id="ARBA00023136"/>
    </source>
</evidence>